<dbReference type="EMBL" id="OY660869">
    <property type="protein sequence ID" value="CAJ1059262.1"/>
    <property type="molecule type" value="Genomic_DNA"/>
</dbReference>
<organism evidence="2 3">
    <name type="scientific">Xyrichtys novacula</name>
    <name type="common">Pearly razorfish</name>
    <name type="synonym">Hemipteronotus novacula</name>
    <dbReference type="NCBI Taxonomy" id="13765"/>
    <lineage>
        <taxon>Eukaryota</taxon>
        <taxon>Metazoa</taxon>
        <taxon>Chordata</taxon>
        <taxon>Craniata</taxon>
        <taxon>Vertebrata</taxon>
        <taxon>Euteleostomi</taxon>
        <taxon>Actinopterygii</taxon>
        <taxon>Neopterygii</taxon>
        <taxon>Teleostei</taxon>
        <taxon>Neoteleostei</taxon>
        <taxon>Acanthomorphata</taxon>
        <taxon>Eupercaria</taxon>
        <taxon>Labriformes</taxon>
        <taxon>Labridae</taxon>
        <taxon>Xyrichtys</taxon>
    </lineage>
</organism>
<evidence type="ECO:0000256" key="1">
    <source>
        <dbReference type="SAM" id="MobiDB-lite"/>
    </source>
</evidence>
<keyword evidence="3" id="KW-1185">Reference proteome</keyword>
<dbReference type="Proteomes" id="UP001178508">
    <property type="component" value="Chromosome 6"/>
</dbReference>
<evidence type="ECO:0000313" key="2">
    <source>
        <dbReference type="EMBL" id="CAJ1059262.1"/>
    </source>
</evidence>
<feature type="compositionally biased region" description="Basic and acidic residues" evidence="1">
    <location>
        <begin position="24"/>
        <end position="39"/>
    </location>
</feature>
<evidence type="ECO:0000313" key="3">
    <source>
        <dbReference type="Proteomes" id="UP001178508"/>
    </source>
</evidence>
<dbReference type="AlphaFoldDB" id="A0AAV1FDJ4"/>
<name>A0AAV1FDJ4_XYRNO</name>
<accession>A0AAV1FDJ4</accession>
<feature type="region of interest" description="Disordered" evidence="1">
    <location>
        <begin position="23"/>
        <end position="69"/>
    </location>
</feature>
<proteinExistence type="predicted"/>
<gene>
    <name evidence="2" type="ORF">XNOV1_A015225</name>
</gene>
<sequence>MSPAPQIQMRCKIRAGGSCVIINEAEKPRRTDSQPRDDASPAPDLQRFIKNAADANGASPRPWIQIPTL</sequence>
<protein>
    <submittedName>
        <fullName evidence="2">Uncharacterized protein</fullName>
    </submittedName>
</protein>
<reference evidence="2" key="1">
    <citation type="submission" date="2023-08" db="EMBL/GenBank/DDBJ databases">
        <authorList>
            <person name="Alioto T."/>
            <person name="Alioto T."/>
            <person name="Gomez Garrido J."/>
        </authorList>
    </citation>
    <scope>NUCLEOTIDE SEQUENCE</scope>
</reference>